<feature type="compositionally biased region" description="Basic and acidic residues" evidence="12">
    <location>
        <begin position="101"/>
        <end position="110"/>
    </location>
</feature>
<dbReference type="CDD" id="cd03784">
    <property type="entry name" value="GT1_Gtf-like"/>
    <property type="match status" value="1"/>
</dbReference>
<dbReference type="InterPro" id="IPR048066">
    <property type="entry name" value="ATG26_PH_GRAM1"/>
</dbReference>
<comment type="catalytic activity">
    <reaction evidence="10">
        <text>ergosterol + UDP-alpha-D-glucose = ergosteryl 3-beta-D-glucoside + UDP + H(+)</text>
        <dbReference type="Rhea" id="RHEA:61836"/>
        <dbReference type="ChEBI" id="CHEBI:15378"/>
        <dbReference type="ChEBI" id="CHEBI:16933"/>
        <dbReference type="ChEBI" id="CHEBI:52973"/>
        <dbReference type="ChEBI" id="CHEBI:58223"/>
        <dbReference type="ChEBI" id="CHEBI:58885"/>
    </reaction>
    <physiologicalReaction direction="left-to-right" evidence="10">
        <dbReference type="Rhea" id="RHEA:61837"/>
    </physiologicalReaction>
</comment>
<dbReference type="Pfam" id="PF00169">
    <property type="entry name" value="PH"/>
    <property type="match status" value="1"/>
</dbReference>
<dbReference type="InterPro" id="IPR010610">
    <property type="entry name" value="EryCIII-like_C"/>
</dbReference>
<keyword evidence="15" id="KW-1185">Reference proteome</keyword>
<keyword evidence="6 14" id="KW-0328">Glycosyltransferase</keyword>
<dbReference type="Pfam" id="PF03033">
    <property type="entry name" value="Glyco_transf_28"/>
    <property type="match status" value="1"/>
</dbReference>
<evidence type="ECO:0000256" key="9">
    <source>
        <dbReference type="ARBA" id="ARBA00029843"/>
    </source>
</evidence>
<comment type="subcellular location">
    <subcellularLocation>
        <location evidence="2">Cytoplasm</location>
    </subcellularLocation>
    <subcellularLocation>
        <location evidence="1">Membrane</location>
        <topology evidence="1">Peripheral membrane protein</topology>
    </subcellularLocation>
</comment>
<evidence type="ECO:0000256" key="6">
    <source>
        <dbReference type="ARBA" id="ARBA00022676"/>
    </source>
</evidence>
<accession>A0ABR3GQ69</accession>
<feature type="region of interest" description="Disordered" evidence="12">
    <location>
        <begin position="1325"/>
        <end position="1356"/>
    </location>
</feature>
<evidence type="ECO:0000256" key="11">
    <source>
        <dbReference type="ARBA" id="ARBA00049453"/>
    </source>
</evidence>
<feature type="compositionally biased region" description="Acidic residues" evidence="12">
    <location>
        <begin position="82"/>
        <end position="92"/>
    </location>
</feature>
<dbReference type="PANTHER" id="PTHR48050:SF25">
    <property type="entry name" value="STEROL 3-BETA-GLUCOSYLTRANSFERASE"/>
    <property type="match status" value="1"/>
</dbReference>
<evidence type="ECO:0000313" key="15">
    <source>
        <dbReference type="Proteomes" id="UP001447188"/>
    </source>
</evidence>
<evidence type="ECO:0000256" key="4">
    <source>
        <dbReference type="ARBA" id="ARBA00012650"/>
    </source>
</evidence>
<dbReference type="PROSITE" id="PS50003">
    <property type="entry name" value="PH_DOMAIN"/>
    <property type="match status" value="1"/>
</dbReference>
<keyword evidence="7 14" id="KW-0808">Transferase</keyword>
<feature type="domain" description="PH" evidence="13">
    <location>
        <begin position="250"/>
        <end position="348"/>
    </location>
</feature>
<proteinExistence type="inferred from homology"/>
<keyword evidence="5" id="KW-0963">Cytoplasm</keyword>
<dbReference type="CDD" id="cd13215">
    <property type="entry name" value="PH-GRAM1_AGT26"/>
    <property type="match status" value="1"/>
</dbReference>
<comment type="similarity">
    <text evidence="3">Belongs to the glycosyltransferase 28 family.</text>
</comment>
<dbReference type="Pfam" id="PF02893">
    <property type="entry name" value="GRAM"/>
    <property type="match status" value="1"/>
</dbReference>
<gene>
    <name evidence="14" type="primary">ATG26</name>
    <name evidence="14" type="ORF">Q9L58_002851</name>
</gene>
<feature type="region of interest" description="Disordered" evidence="12">
    <location>
        <begin position="1"/>
        <end position="43"/>
    </location>
</feature>
<evidence type="ECO:0000313" key="14">
    <source>
        <dbReference type="EMBL" id="KAL0638074.1"/>
    </source>
</evidence>
<dbReference type="Gene3D" id="3.40.50.2000">
    <property type="entry name" value="Glycogen Phosphorylase B"/>
    <property type="match status" value="2"/>
</dbReference>
<evidence type="ECO:0000256" key="2">
    <source>
        <dbReference type="ARBA" id="ARBA00004496"/>
    </source>
</evidence>
<dbReference type="InterPro" id="IPR004276">
    <property type="entry name" value="GlycoTrans_28_N"/>
</dbReference>
<evidence type="ECO:0000256" key="3">
    <source>
        <dbReference type="ARBA" id="ARBA00006962"/>
    </source>
</evidence>
<dbReference type="SMART" id="SM00568">
    <property type="entry name" value="GRAM"/>
    <property type="match status" value="1"/>
</dbReference>
<feature type="region of interest" description="Disordered" evidence="12">
    <location>
        <begin position="459"/>
        <end position="634"/>
    </location>
</feature>
<evidence type="ECO:0000256" key="12">
    <source>
        <dbReference type="SAM" id="MobiDB-lite"/>
    </source>
</evidence>
<feature type="compositionally biased region" description="Polar residues" evidence="12">
    <location>
        <begin position="602"/>
        <end position="611"/>
    </location>
</feature>
<sequence>MPGDAERSNLANRFGGGSKRRTVPTISQSLQLPARFAAEDDPTDLDVCTAGKNGTPFNMNQSLYQVLTAATSNIKMSSRFDDDSDDSDDSHEEDPSTPTGDSHKGKGMDRKKFKLPGLPLGPIRAAVKDRIEEASDEEDDPVPAELASPTPTAPISSLLEAQAQLNPSNFAANVQEKESEMFQDFEEGSKTKHLDLGKKLVEIFNLPGDEKVVSRKHLLAFPEFDECGTNVVQNIHLVGGASSDQLLQHVVLKSGYLSKRGKSTVKFTRYWFILKGDVLSYYTNPSELYFPNGNIDLRYGLQASVVEAKDPKDSVMVTLSTDQRKYYFRADSAASAKEWVKSLQKVIFRSHNEGDSVKISIPVENVIEVEESPVLEFADTFKLKVVDNDDTYAIDEYFFSFFSFGKDALDVLRSVVENSAASKLPKQILGTRSPPLLAAFTDRSTTPVFKETVRATLTTLSPPTSLSGRNSPGSKSPKLGGDFGRGSFEMPRRSFDESREKLKQAASRHSADFSRESFSSDPAGSPGPFSLDRSLGGSPLGVRPSLDDGGKGTSSGILDRSDALDSLTLKGKGHGRSSSQNSHRSRGSLSYRSRSTKKKESSPSAAQTGGTTHVDDSDSDTELGGANTGKSSPRLQEIAKIGQFPLQRAASWAGWMKKRTQGVGALLATESMGYLEKVSDMWVGGKRHYEPMGMMAHEEVEDAEDEDGNVQEHGASFRARFALPSQERLIAVYFGYLHRVLPLYGKIYLSNRSFCFRSILPGTKTKMILPLKDIENIGREKGFRFGYSGLVVTIRGHEELFFEFGQEAARDDCAVTLLHGLGDFRALAESGILTRQEKRGAEMAKTEYQMLQDARQDGHNLHDIQLPTSTESSCPHDAPPIVFDDPHGSIINFKPAESMLITCLTIGTRGDVQPFIALCIGLMKDGHKTRIATHAEYGDWIESYGIEFKPVEGDPGELMALCVEYGMFTVDFMKVATTKMRGWLDGLLLSSWEACQGSDLLLESPSAMAGIHIAEALGIPYFRAFTMPWTRTRAYPHAFAVPEHKMGGAYNYFTYVIIDNVFWKASAGQINRWRKKTLGLTRTSLDKLQPNKVPFLYNFSPSVVVPPLDYSDWIRVTGYWFLDSPTDWSPPKELTDFIKKARTDGKKLVYVGFGSITVADPAAMTKTVVDSVIKADVRCILSKGWSDRLQEKGKDEPEVLLPAEIHQIKQAPHDWLFTQIDAAVHHGGAGTTGASLRAGIPTIIKPFFGDQYFFGQRVEDLGVGMCVKKLNVGAFSRALWEVTHNERMITKAEILGGHIRKENGVETAIQAIYRDMEYARTLIKKQQADPHEGDSEESWTFVGDDSDPDQLARMAK</sequence>
<comment type="catalytic activity">
    <reaction evidence="11">
        <text>a sterol + UDP-alpha-D-glucose = a sterol 3-beta-D-glucoside + UDP + H(+)</text>
        <dbReference type="Rhea" id="RHEA:22724"/>
        <dbReference type="ChEBI" id="CHEBI:15378"/>
        <dbReference type="ChEBI" id="CHEBI:15889"/>
        <dbReference type="ChEBI" id="CHEBI:37424"/>
        <dbReference type="ChEBI" id="CHEBI:58223"/>
        <dbReference type="ChEBI" id="CHEBI:58885"/>
        <dbReference type="EC" id="2.4.1.173"/>
    </reaction>
    <physiologicalReaction direction="left-to-right" evidence="11">
        <dbReference type="Rhea" id="RHEA:22725"/>
    </physiologicalReaction>
</comment>
<evidence type="ECO:0000256" key="7">
    <source>
        <dbReference type="ARBA" id="ARBA00022679"/>
    </source>
</evidence>
<dbReference type="InterPro" id="IPR004182">
    <property type="entry name" value="GRAM"/>
</dbReference>
<dbReference type="PANTHER" id="PTHR48050">
    <property type="entry name" value="STEROL 3-BETA-GLUCOSYLTRANSFERASE"/>
    <property type="match status" value="1"/>
</dbReference>
<reference evidence="14 15" key="1">
    <citation type="submission" date="2024-02" db="EMBL/GenBank/DDBJ databases">
        <title>Discinaceae phylogenomics.</title>
        <authorList>
            <person name="Dirks A.C."/>
            <person name="James T.Y."/>
        </authorList>
    </citation>
    <scope>NUCLEOTIDE SEQUENCE [LARGE SCALE GENOMIC DNA]</scope>
    <source>
        <strain evidence="14 15">ACD0624</strain>
    </source>
</reference>
<dbReference type="InterPro" id="IPR048065">
    <property type="entry name" value="ATG26_PH_GRAM2"/>
</dbReference>
<evidence type="ECO:0000256" key="1">
    <source>
        <dbReference type="ARBA" id="ARBA00004170"/>
    </source>
</evidence>
<organism evidence="14 15">
    <name type="scientific">Discina gigas</name>
    <dbReference type="NCBI Taxonomy" id="1032678"/>
    <lineage>
        <taxon>Eukaryota</taxon>
        <taxon>Fungi</taxon>
        <taxon>Dikarya</taxon>
        <taxon>Ascomycota</taxon>
        <taxon>Pezizomycotina</taxon>
        <taxon>Pezizomycetes</taxon>
        <taxon>Pezizales</taxon>
        <taxon>Discinaceae</taxon>
        <taxon>Discina</taxon>
    </lineage>
</organism>
<evidence type="ECO:0000256" key="10">
    <source>
        <dbReference type="ARBA" id="ARBA00047886"/>
    </source>
</evidence>
<comment type="caution">
    <text evidence="14">The sequence shown here is derived from an EMBL/GenBank/DDBJ whole genome shotgun (WGS) entry which is preliminary data.</text>
</comment>
<evidence type="ECO:0000259" key="13">
    <source>
        <dbReference type="PROSITE" id="PS50003"/>
    </source>
</evidence>
<dbReference type="InterPro" id="IPR050426">
    <property type="entry name" value="Glycosyltransferase_28"/>
</dbReference>
<dbReference type="InterPro" id="IPR002213">
    <property type="entry name" value="UDP_glucos_trans"/>
</dbReference>
<feature type="compositionally biased region" description="Low complexity" evidence="12">
    <location>
        <begin position="576"/>
        <end position="593"/>
    </location>
</feature>
<dbReference type="EC" id="2.4.1.173" evidence="4"/>
<dbReference type="Gene3D" id="2.30.29.30">
    <property type="entry name" value="Pleckstrin-homology domain (PH domain)/Phosphotyrosine-binding domain (PTB)"/>
    <property type="match status" value="2"/>
</dbReference>
<dbReference type="GO" id="GO:0016906">
    <property type="term" value="F:sterol 3-beta-glucosyltransferase activity"/>
    <property type="evidence" value="ECO:0007669"/>
    <property type="project" value="UniProtKB-EC"/>
</dbReference>
<dbReference type="Proteomes" id="UP001447188">
    <property type="component" value="Unassembled WGS sequence"/>
</dbReference>
<keyword evidence="8" id="KW-0472">Membrane</keyword>
<name>A0ABR3GQ69_9PEZI</name>
<dbReference type="SUPFAM" id="SSF53756">
    <property type="entry name" value="UDP-Glycosyltransferase/glycogen phosphorylase"/>
    <property type="match status" value="1"/>
</dbReference>
<dbReference type="Pfam" id="PF06722">
    <property type="entry name" value="EryCIII-like_C"/>
    <property type="match status" value="1"/>
</dbReference>
<dbReference type="EMBL" id="JBBBZM010000026">
    <property type="protein sequence ID" value="KAL0638074.1"/>
    <property type="molecule type" value="Genomic_DNA"/>
</dbReference>
<feature type="region of interest" description="Disordered" evidence="12">
    <location>
        <begin position="77"/>
        <end position="152"/>
    </location>
</feature>
<evidence type="ECO:0000256" key="5">
    <source>
        <dbReference type="ARBA" id="ARBA00022490"/>
    </source>
</evidence>
<protein>
    <recommendedName>
        <fullName evidence="4">sterol 3beta-glucosyltransferase</fullName>
        <ecNumber evidence="4">2.4.1.173</ecNumber>
    </recommendedName>
    <alternativeName>
        <fullName evidence="9">Autophagy-related protein 26</fullName>
    </alternativeName>
</protein>
<dbReference type="InterPro" id="IPR011993">
    <property type="entry name" value="PH-like_dom_sf"/>
</dbReference>
<dbReference type="CDD" id="cd13216">
    <property type="entry name" value="PH-GRAM2_AGT26"/>
    <property type="match status" value="1"/>
</dbReference>
<feature type="compositionally biased region" description="Basic and acidic residues" evidence="12">
    <location>
        <begin position="490"/>
        <end position="515"/>
    </location>
</feature>
<dbReference type="SMART" id="SM00233">
    <property type="entry name" value="PH"/>
    <property type="match status" value="1"/>
</dbReference>
<dbReference type="InterPro" id="IPR001849">
    <property type="entry name" value="PH_domain"/>
</dbReference>
<evidence type="ECO:0000256" key="8">
    <source>
        <dbReference type="ARBA" id="ARBA00023136"/>
    </source>
</evidence>
<dbReference type="SUPFAM" id="SSF50729">
    <property type="entry name" value="PH domain-like"/>
    <property type="match status" value="1"/>
</dbReference>